<keyword evidence="1" id="KW-0472">Membrane</keyword>
<keyword evidence="3" id="KW-1185">Reference proteome</keyword>
<feature type="transmembrane region" description="Helical" evidence="1">
    <location>
        <begin position="6"/>
        <end position="26"/>
    </location>
</feature>
<name>A0A9K3DPI9_HELAN</name>
<reference evidence="2" key="2">
    <citation type="submission" date="2020-06" db="EMBL/GenBank/DDBJ databases">
        <title>Helianthus annuus Genome sequencing and assembly Release 2.</title>
        <authorList>
            <person name="Gouzy J."/>
            <person name="Langlade N."/>
            <person name="Munos S."/>
        </authorList>
    </citation>
    <scope>NUCLEOTIDE SEQUENCE</scope>
    <source>
        <tissue evidence="2">Leaves</tissue>
    </source>
</reference>
<evidence type="ECO:0000313" key="2">
    <source>
        <dbReference type="EMBL" id="KAF5757922.1"/>
    </source>
</evidence>
<dbReference type="AlphaFoldDB" id="A0A9K3DPI9"/>
<gene>
    <name evidence="2" type="ORF">HanXRQr2_Chr16g0723431</name>
</gene>
<keyword evidence="1" id="KW-1133">Transmembrane helix</keyword>
<dbReference type="Gramene" id="mRNA:HanXRQr2_Chr16g0723431">
    <property type="protein sequence ID" value="CDS:HanXRQr2_Chr16g0723431.1"/>
    <property type="gene ID" value="HanXRQr2_Chr16g0723431"/>
</dbReference>
<reference evidence="2" key="1">
    <citation type="journal article" date="2017" name="Nature">
        <title>The sunflower genome provides insights into oil metabolism, flowering and Asterid evolution.</title>
        <authorList>
            <person name="Badouin H."/>
            <person name="Gouzy J."/>
            <person name="Grassa C.J."/>
            <person name="Murat F."/>
            <person name="Staton S.E."/>
            <person name="Cottret L."/>
            <person name="Lelandais-Briere C."/>
            <person name="Owens G.L."/>
            <person name="Carrere S."/>
            <person name="Mayjonade B."/>
            <person name="Legrand L."/>
            <person name="Gill N."/>
            <person name="Kane N.C."/>
            <person name="Bowers J.E."/>
            <person name="Hubner S."/>
            <person name="Bellec A."/>
            <person name="Berard A."/>
            <person name="Berges H."/>
            <person name="Blanchet N."/>
            <person name="Boniface M.C."/>
            <person name="Brunel D."/>
            <person name="Catrice O."/>
            <person name="Chaidir N."/>
            <person name="Claudel C."/>
            <person name="Donnadieu C."/>
            <person name="Faraut T."/>
            <person name="Fievet G."/>
            <person name="Helmstetter N."/>
            <person name="King M."/>
            <person name="Knapp S.J."/>
            <person name="Lai Z."/>
            <person name="Le Paslier M.C."/>
            <person name="Lippi Y."/>
            <person name="Lorenzon L."/>
            <person name="Mandel J.R."/>
            <person name="Marage G."/>
            <person name="Marchand G."/>
            <person name="Marquand E."/>
            <person name="Bret-Mestries E."/>
            <person name="Morien E."/>
            <person name="Nambeesan S."/>
            <person name="Nguyen T."/>
            <person name="Pegot-Espagnet P."/>
            <person name="Pouilly N."/>
            <person name="Raftis F."/>
            <person name="Sallet E."/>
            <person name="Schiex T."/>
            <person name="Thomas J."/>
            <person name="Vandecasteele C."/>
            <person name="Vares D."/>
            <person name="Vear F."/>
            <person name="Vautrin S."/>
            <person name="Crespi M."/>
            <person name="Mangin B."/>
            <person name="Burke J.M."/>
            <person name="Salse J."/>
            <person name="Munos S."/>
            <person name="Vincourt P."/>
            <person name="Rieseberg L.H."/>
            <person name="Langlade N.B."/>
        </authorList>
    </citation>
    <scope>NUCLEOTIDE SEQUENCE</scope>
    <source>
        <tissue evidence="2">Leaves</tissue>
    </source>
</reference>
<comment type="caution">
    <text evidence="2">The sequence shown here is derived from an EMBL/GenBank/DDBJ whole genome shotgun (WGS) entry which is preliminary data.</text>
</comment>
<protein>
    <submittedName>
        <fullName evidence="2">Uncharacterized protein</fullName>
    </submittedName>
</protein>
<sequence length="50" mass="5985">MSLHKLTRLFFLFNFTYLILALDLSIDGQHYFLAFLAKKNFLLYPNPMMI</sequence>
<accession>A0A9K3DPI9</accession>
<organism evidence="2 3">
    <name type="scientific">Helianthus annuus</name>
    <name type="common">Common sunflower</name>
    <dbReference type="NCBI Taxonomy" id="4232"/>
    <lineage>
        <taxon>Eukaryota</taxon>
        <taxon>Viridiplantae</taxon>
        <taxon>Streptophyta</taxon>
        <taxon>Embryophyta</taxon>
        <taxon>Tracheophyta</taxon>
        <taxon>Spermatophyta</taxon>
        <taxon>Magnoliopsida</taxon>
        <taxon>eudicotyledons</taxon>
        <taxon>Gunneridae</taxon>
        <taxon>Pentapetalae</taxon>
        <taxon>asterids</taxon>
        <taxon>campanulids</taxon>
        <taxon>Asterales</taxon>
        <taxon>Asteraceae</taxon>
        <taxon>Asteroideae</taxon>
        <taxon>Heliantheae alliance</taxon>
        <taxon>Heliantheae</taxon>
        <taxon>Helianthus</taxon>
    </lineage>
</organism>
<dbReference type="Proteomes" id="UP000215914">
    <property type="component" value="Unassembled WGS sequence"/>
</dbReference>
<evidence type="ECO:0000256" key="1">
    <source>
        <dbReference type="SAM" id="Phobius"/>
    </source>
</evidence>
<keyword evidence="1" id="KW-0812">Transmembrane</keyword>
<evidence type="ECO:0000313" key="3">
    <source>
        <dbReference type="Proteomes" id="UP000215914"/>
    </source>
</evidence>
<proteinExistence type="predicted"/>
<dbReference type="EMBL" id="MNCJ02000331">
    <property type="protein sequence ID" value="KAF5757922.1"/>
    <property type="molecule type" value="Genomic_DNA"/>
</dbReference>